<evidence type="ECO:0000256" key="4">
    <source>
        <dbReference type="ARBA" id="ARBA00022692"/>
    </source>
</evidence>
<dbReference type="Pfam" id="PF02687">
    <property type="entry name" value="FtsX"/>
    <property type="match status" value="1"/>
</dbReference>
<keyword evidence="2" id="KW-0813">Transport</keyword>
<reference evidence="9" key="1">
    <citation type="submission" date="2021-11" db="EMBL/GenBank/DDBJ databases">
        <title>Genome sequence.</title>
        <authorList>
            <person name="Sun Q."/>
        </authorList>
    </citation>
    <scope>NUCLEOTIDE SEQUENCE</scope>
    <source>
        <strain evidence="9">JC740</strain>
    </source>
</reference>
<protein>
    <submittedName>
        <fullName evidence="9">ABC transporter</fullName>
    </submittedName>
</protein>
<feature type="transmembrane region" description="Helical" evidence="7">
    <location>
        <begin position="344"/>
        <end position="366"/>
    </location>
</feature>
<dbReference type="InterPro" id="IPR005891">
    <property type="entry name" value="DevC"/>
</dbReference>
<feature type="transmembrane region" description="Helical" evidence="7">
    <location>
        <begin position="289"/>
        <end position="312"/>
    </location>
</feature>
<feature type="domain" description="ABC3 transporter permease C-terminal" evidence="8">
    <location>
        <begin position="298"/>
        <end position="408"/>
    </location>
</feature>
<comment type="caution">
    <text evidence="9">The sequence shown here is derived from an EMBL/GenBank/DDBJ whole genome shotgun (WGS) entry which is preliminary data.</text>
</comment>
<evidence type="ECO:0000256" key="3">
    <source>
        <dbReference type="ARBA" id="ARBA00022475"/>
    </source>
</evidence>
<dbReference type="PANTHER" id="PTHR43738">
    <property type="entry name" value="ABC TRANSPORTER, MEMBRANE PROTEIN"/>
    <property type="match status" value="1"/>
</dbReference>
<dbReference type="PIRSF" id="PIRSF031773">
    <property type="entry name" value="DevC"/>
    <property type="match status" value="1"/>
</dbReference>
<keyword evidence="10" id="KW-1185">Reference proteome</keyword>
<keyword evidence="5 7" id="KW-1133">Transmembrane helix</keyword>
<keyword evidence="6 7" id="KW-0472">Membrane</keyword>
<feature type="transmembrane region" description="Helical" evidence="7">
    <location>
        <begin position="378"/>
        <end position="400"/>
    </location>
</feature>
<sequence>MSRRTPLAWKNLIGNPARLCIAAAGVGFAAVLMFTQNGFRNALLDSPVQLIEVIDCELVAISPARYMLPVDERFPRSLLRRVKADDAVADVQALLVERTMARVRVAGSPARPIRVISVPDETLPAASERAAEDSSTKTKRTWLNIPGLDENRVQLRRPGTALVDRKTRSEYGFDFESFGLGPSGAPAEQRIELSQQSIELVGAFTLGTDFANEGSLLIAESSFPTYFPRRGMGKPLQVVDLGLIRLHEGHSPEEVAKRLTQMAEGQWQVMTREQIRDREQTFWSEQTPVGMIFLIGTLMGFAVGIIICYQILFTNLQDAMSEYATLKAMGYPNRYFVGLVIRQSVYLSVLGFIPAVLIVLGLFRVLESLTGLPMALTLPRAASVLALTTLMCLISGLLALRKLVRADPASLF</sequence>
<evidence type="ECO:0000313" key="10">
    <source>
        <dbReference type="Proteomes" id="UP001430306"/>
    </source>
</evidence>
<dbReference type="Proteomes" id="UP001430306">
    <property type="component" value="Unassembled WGS sequence"/>
</dbReference>
<comment type="subcellular location">
    <subcellularLocation>
        <location evidence="1">Cell membrane</location>
        <topology evidence="1">Multi-pass membrane protein</topology>
    </subcellularLocation>
</comment>
<dbReference type="PANTHER" id="PTHR43738:SF1">
    <property type="entry name" value="HEMIN TRANSPORT SYSTEM PERMEASE PROTEIN HRTB-RELATED"/>
    <property type="match status" value="1"/>
</dbReference>
<evidence type="ECO:0000256" key="1">
    <source>
        <dbReference type="ARBA" id="ARBA00004651"/>
    </source>
</evidence>
<dbReference type="InterPro" id="IPR051125">
    <property type="entry name" value="ABC-4/HrtB_transporter"/>
</dbReference>
<dbReference type="EMBL" id="JAJKFW010000025">
    <property type="protein sequence ID" value="MCC9644157.1"/>
    <property type="molecule type" value="Genomic_DNA"/>
</dbReference>
<accession>A0ABS8NKS0</accession>
<keyword evidence="4 7" id="KW-0812">Transmembrane</keyword>
<name>A0ABS8NKS0_9BACT</name>
<dbReference type="RefSeq" id="WP_230275275.1">
    <property type="nucleotide sequence ID" value="NZ_JAJKFW010000025.1"/>
</dbReference>
<evidence type="ECO:0000259" key="8">
    <source>
        <dbReference type="Pfam" id="PF02687"/>
    </source>
</evidence>
<evidence type="ECO:0000256" key="7">
    <source>
        <dbReference type="SAM" id="Phobius"/>
    </source>
</evidence>
<evidence type="ECO:0000256" key="6">
    <source>
        <dbReference type="ARBA" id="ARBA00023136"/>
    </source>
</evidence>
<gene>
    <name evidence="9" type="ORF">LOC71_17890</name>
</gene>
<keyword evidence="3" id="KW-1003">Cell membrane</keyword>
<evidence type="ECO:0000256" key="5">
    <source>
        <dbReference type="ARBA" id="ARBA00022989"/>
    </source>
</evidence>
<organism evidence="9 10">
    <name type="scientific">Rhodopirellula halodulae</name>
    <dbReference type="NCBI Taxonomy" id="2894198"/>
    <lineage>
        <taxon>Bacteria</taxon>
        <taxon>Pseudomonadati</taxon>
        <taxon>Planctomycetota</taxon>
        <taxon>Planctomycetia</taxon>
        <taxon>Pirellulales</taxon>
        <taxon>Pirellulaceae</taxon>
        <taxon>Rhodopirellula</taxon>
    </lineage>
</organism>
<proteinExistence type="predicted"/>
<dbReference type="InterPro" id="IPR003838">
    <property type="entry name" value="ABC3_permease_C"/>
</dbReference>
<feature type="transmembrane region" description="Helical" evidence="7">
    <location>
        <begin position="12"/>
        <end position="34"/>
    </location>
</feature>
<evidence type="ECO:0000256" key="2">
    <source>
        <dbReference type="ARBA" id="ARBA00022448"/>
    </source>
</evidence>
<evidence type="ECO:0000313" key="9">
    <source>
        <dbReference type="EMBL" id="MCC9644157.1"/>
    </source>
</evidence>